<evidence type="ECO:0000313" key="1">
    <source>
        <dbReference type="EMBL" id="KAK9876482.1"/>
    </source>
</evidence>
<evidence type="ECO:0000313" key="2">
    <source>
        <dbReference type="Proteomes" id="UP001431783"/>
    </source>
</evidence>
<organism evidence="1 2">
    <name type="scientific">Henosepilachna vigintioctopunctata</name>
    <dbReference type="NCBI Taxonomy" id="420089"/>
    <lineage>
        <taxon>Eukaryota</taxon>
        <taxon>Metazoa</taxon>
        <taxon>Ecdysozoa</taxon>
        <taxon>Arthropoda</taxon>
        <taxon>Hexapoda</taxon>
        <taxon>Insecta</taxon>
        <taxon>Pterygota</taxon>
        <taxon>Neoptera</taxon>
        <taxon>Endopterygota</taxon>
        <taxon>Coleoptera</taxon>
        <taxon>Polyphaga</taxon>
        <taxon>Cucujiformia</taxon>
        <taxon>Coccinelloidea</taxon>
        <taxon>Coccinellidae</taxon>
        <taxon>Epilachninae</taxon>
        <taxon>Epilachnini</taxon>
        <taxon>Henosepilachna</taxon>
    </lineage>
</organism>
<dbReference type="Proteomes" id="UP001431783">
    <property type="component" value="Unassembled WGS sequence"/>
</dbReference>
<name>A0AAW1U891_9CUCU</name>
<protein>
    <submittedName>
        <fullName evidence="1">Uncharacterized protein</fullName>
    </submittedName>
</protein>
<sequence>MPLKTSLRKKINYASLKSSLASYDWNLVYNSKAAQDATAKFSNVIIEQILANTTVSVLKNRNIGRKEWITQGIIKSIITRDKLYKRYQRNRQNAVVREQFLNYRNLLQDLIKKKPKFNIIEV</sequence>
<keyword evidence="2" id="KW-1185">Reference proteome</keyword>
<dbReference type="EMBL" id="JARQZJ010000036">
    <property type="protein sequence ID" value="KAK9876482.1"/>
    <property type="molecule type" value="Genomic_DNA"/>
</dbReference>
<dbReference type="AlphaFoldDB" id="A0AAW1U891"/>
<comment type="caution">
    <text evidence="1">The sequence shown here is derived from an EMBL/GenBank/DDBJ whole genome shotgun (WGS) entry which is preliminary data.</text>
</comment>
<gene>
    <name evidence="1" type="ORF">WA026_012794</name>
</gene>
<proteinExistence type="predicted"/>
<reference evidence="1 2" key="1">
    <citation type="submission" date="2023-03" db="EMBL/GenBank/DDBJ databases">
        <title>Genome insight into feeding habits of ladybird beetles.</title>
        <authorList>
            <person name="Li H.-S."/>
            <person name="Huang Y.-H."/>
            <person name="Pang H."/>
        </authorList>
    </citation>
    <scope>NUCLEOTIDE SEQUENCE [LARGE SCALE GENOMIC DNA]</scope>
    <source>
        <strain evidence="1">SYSU_2023b</strain>
        <tissue evidence="1">Whole body</tissue>
    </source>
</reference>
<accession>A0AAW1U891</accession>